<reference evidence="2" key="1">
    <citation type="journal article" date="2014" name="Int. J. Syst. Evol. Microbiol.">
        <title>Complete genome sequence of Corynebacterium casei LMG S-19264T (=DSM 44701T), isolated from a smear-ripened cheese.</title>
        <authorList>
            <consortium name="US DOE Joint Genome Institute (JGI-PGF)"/>
            <person name="Walter F."/>
            <person name="Albersmeier A."/>
            <person name="Kalinowski J."/>
            <person name="Ruckert C."/>
        </authorList>
    </citation>
    <scope>NUCLEOTIDE SEQUENCE</scope>
    <source>
        <strain evidence="2">JCM 3313</strain>
    </source>
</reference>
<proteinExistence type="predicted"/>
<dbReference type="AlphaFoldDB" id="A0A918ALW7"/>
<keyword evidence="3" id="KW-1185">Reference proteome</keyword>
<evidence type="ECO:0000313" key="3">
    <source>
        <dbReference type="Proteomes" id="UP000639606"/>
    </source>
</evidence>
<gene>
    <name evidence="2" type="ORF">GCM10010185_31060</name>
</gene>
<reference evidence="2" key="2">
    <citation type="submission" date="2020-09" db="EMBL/GenBank/DDBJ databases">
        <authorList>
            <person name="Sun Q."/>
            <person name="Ohkuma M."/>
        </authorList>
    </citation>
    <scope>NUCLEOTIDE SEQUENCE</scope>
    <source>
        <strain evidence="2">JCM 3313</strain>
    </source>
</reference>
<evidence type="ECO:0000313" key="2">
    <source>
        <dbReference type="EMBL" id="GGP56614.1"/>
    </source>
</evidence>
<sequence length="295" mass="29573">MAISNAVRRTGSLLLRAAAVGGLAGAAWLLGPGVAAAVSDDPADEVRAALDAVRQAAHQEQAAHQDELIAALLDQRLSGPPRLAVLEVVPTEQVVPVERPADPADPVEPEWEPVAAGFHSVGLHSGNLQVSGRTGAVSNTVPPEVYQAKVAARAEAALALAPPVPEATAPVPPPPPAHAPPAVPVRTASAEPAPAASVAPAVPAAPETPATPDLTWENPEPGAPSPASQHAPAAPSAPIASSSTHDSSNGHRGGGAVALLTAQSALQPATAWSVERRDDWRSPGSVPGLPSTSPD</sequence>
<accession>A0A918ALW7</accession>
<feature type="compositionally biased region" description="Pro residues" evidence="1">
    <location>
        <begin position="167"/>
        <end position="183"/>
    </location>
</feature>
<comment type="caution">
    <text evidence="2">The sequence shown here is derived from an EMBL/GenBank/DDBJ whole genome shotgun (WGS) entry which is preliminary data.</text>
</comment>
<feature type="compositionally biased region" description="Low complexity" evidence="1">
    <location>
        <begin position="225"/>
        <end position="243"/>
    </location>
</feature>
<organism evidence="2 3">
    <name type="scientific">Saccharothrix coeruleofusca</name>
    <dbReference type="NCBI Taxonomy" id="33919"/>
    <lineage>
        <taxon>Bacteria</taxon>
        <taxon>Bacillati</taxon>
        <taxon>Actinomycetota</taxon>
        <taxon>Actinomycetes</taxon>
        <taxon>Pseudonocardiales</taxon>
        <taxon>Pseudonocardiaceae</taxon>
        <taxon>Saccharothrix</taxon>
    </lineage>
</organism>
<protein>
    <submittedName>
        <fullName evidence="2">Uncharacterized protein</fullName>
    </submittedName>
</protein>
<dbReference type="EMBL" id="BMRG01000005">
    <property type="protein sequence ID" value="GGP56614.1"/>
    <property type="molecule type" value="Genomic_DNA"/>
</dbReference>
<feature type="region of interest" description="Disordered" evidence="1">
    <location>
        <begin position="167"/>
        <end position="295"/>
    </location>
</feature>
<dbReference type="Proteomes" id="UP000639606">
    <property type="component" value="Unassembled WGS sequence"/>
</dbReference>
<dbReference type="RefSeq" id="WP_189223972.1">
    <property type="nucleotide sequence ID" value="NZ_BMRG01000005.1"/>
</dbReference>
<name>A0A918ALW7_9PSEU</name>
<feature type="compositionally biased region" description="Low complexity" evidence="1">
    <location>
        <begin position="184"/>
        <end position="212"/>
    </location>
</feature>
<evidence type="ECO:0000256" key="1">
    <source>
        <dbReference type="SAM" id="MobiDB-lite"/>
    </source>
</evidence>